<keyword evidence="2 4" id="KW-0175">Coiled coil</keyword>
<name>A0A3Q3F5B3_9LABR</name>
<reference evidence="7" key="1">
    <citation type="submission" date="2025-08" db="UniProtKB">
        <authorList>
            <consortium name="Ensembl"/>
        </authorList>
    </citation>
    <scope>IDENTIFICATION</scope>
</reference>
<evidence type="ECO:0000256" key="5">
    <source>
        <dbReference type="SAM" id="MobiDB-lite"/>
    </source>
</evidence>
<dbReference type="PANTHER" id="PTHR15654">
    <property type="entry name" value="COILED-COIL DOMAIN-CONTAINING PROTEIN 113-RELATED"/>
    <property type="match status" value="1"/>
</dbReference>
<feature type="compositionally biased region" description="Acidic residues" evidence="5">
    <location>
        <begin position="62"/>
        <end position="82"/>
    </location>
</feature>
<dbReference type="AlphaFoldDB" id="A0A3Q3F5B3"/>
<feature type="domain" description="CCDC113/CCDC96 coiled-coil" evidence="6">
    <location>
        <begin position="291"/>
        <end position="454"/>
    </location>
</feature>
<dbReference type="GO" id="GO:0005930">
    <property type="term" value="C:axoneme"/>
    <property type="evidence" value="ECO:0007669"/>
    <property type="project" value="TreeGrafter"/>
</dbReference>
<accession>A0A3Q3F5B3</accession>
<feature type="coiled-coil region" evidence="4">
    <location>
        <begin position="203"/>
        <end position="241"/>
    </location>
</feature>
<feature type="compositionally biased region" description="Polar residues" evidence="5">
    <location>
        <begin position="22"/>
        <end position="38"/>
    </location>
</feature>
<evidence type="ECO:0000313" key="8">
    <source>
        <dbReference type="Proteomes" id="UP000261660"/>
    </source>
</evidence>
<dbReference type="Pfam" id="PF13870">
    <property type="entry name" value="CCDC113_CCDC96_CC"/>
    <property type="match status" value="1"/>
</dbReference>
<dbReference type="OrthoDB" id="10254794at2759"/>
<dbReference type="FunCoup" id="A0A3Q3F5B3">
    <property type="interactions" value="19"/>
</dbReference>
<dbReference type="InParanoid" id="A0A3Q3F5B3"/>
<evidence type="ECO:0000259" key="6">
    <source>
        <dbReference type="Pfam" id="PF13870"/>
    </source>
</evidence>
<reference evidence="7" key="2">
    <citation type="submission" date="2025-09" db="UniProtKB">
        <authorList>
            <consortium name="Ensembl"/>
        </authorList>
    </citation>
    <scope>IDENTIFICATION</scope>
</reference>
<dbReference type="InterPro" id="IPR051885">
    <property type="entry name" value="CC_CF"/>
</dbReference>
<dbReference type="InterPro" id="IPR025254">
    <property type="entry name" value="CCDC113/CCDC96_CC"/>
</dbReference>
<dbReference type="Proteomes" id="UP000261660">
    <property type="component" value="Unplaced"/>
</dbReference>
<evidence type="ECO:0000256" key="4">
    <source>
        <dbReference type="SAM" id="Coils"/>
    </source>
</evidence>
<feature type="compositionally biased region" description="Basic and acidic residues" evidence="5">
    <location>
        <begin position="121"/>
        <end position="130"/>
    </location>
</feature>
<sequence>MDSEPENTESEVKNDTDMVSAGLTNNEEFSSFPDNGNRTVPVEIEASGHDEEIPESVKATEEAPDEEGATSEPEENTADELPDSNPDFDMKVNTANELPMSHEESVVFEINSTDDGGPPRLHLESPDKETTSPQEEEDEAEEEEPSAAEKAETCYKEYAKLLQELCEQRHLANQRSSLLQVKLVEYFRKKGGDDVQVEREKQASEQLQEYERCMNMLMELKQQINTESESAQQQEDELRVQSQEKLEKVDKEWRAFVALKQDVAVSLLGRLLGKQAAQAKVESTLAGEQLRQDELIKLRLKHRHLRMKIHRLEAELRDRDDKRDPLQLQFERLQAERLELRKQTEKQHEESLKIRKKISSSLEVLSNVKEKLSWGQMEVQAKKEQLAEVEVTLARKRELLTRIKKTRNGLQRDNLRLKERGGLLGNRALLRDFEDTVDSADLLEEKLEKLKLRLSVAGGRKT</sequence>
<evidence type="ECO:0000256" key="2">
    <source>
        <dbReference type="ARBA" id="ARBA00023054"/>
    </source>
</evidence>
<feature type="coiled-coil region" evidence="4">
    <location>
        <begin position="379"/>
        <end position="453"/>
    </location>
</feature>
<proteinExistence type="predicted"/>
<feature type="region of interest" description="Disordered" evidence="5">
    <location>
        <begin position="1"/>
        <end position="150"/>
    </location>
</feature>
<organism evidence="7 8">
    <name type="scientific">Labrus bergylta</name>
    <name type="common">ballan wrasse</name>
    <dbReference type="NCBI Taxonomy" id="56723"/>
    <lineage>
        <taxon>Eukaryota</taxon>
        <taxon>Metazoa</taxon>
        <taxon>Chordata</taxon>
        <taxon>Craniata</taxon>
        <taxon>Vertebrata</taxon>
        <taxon>Euteleostomi</taxon>
        <taxon>Actinopterygii</taxon>
        <taxon>Neopterygii</taxon>
        <taxon>Teleostei</taxon>
        <taxon>Neoteleostei</taxon>
        <taxon>Acanthomorphata</taxon>
        <taxon>Eupercaria</taxon>
        <taxon>Labriformes</taxon>
        <taxon>Labridae</taxon>
        <taxon>Labrus</taxon>
    </lineage>
</organism>
<evidence type="ECO:0000256" key="1">
    <source>
        <dbReference type="ARBA" id="ARBA00004138"/>
    </source>
</evidence>
<keyword evidence="3" id="KW-0966">Cell projection</keyword>
<dbReference type="GO" id="GO:0060271">
    <property type="term" value="P:cilium assembly"/>
    <property type="evidence" value="ECO:0007669"/>
    <property type="project" value="TreeGrafter"/>
</dbReference>
<keyword evidence="8" id="KW-1185">Reference proteome</keyword>
<dbReference type="GO" id="GO:0036064">
    <property type="term" value="C:ciliary basal body"/>
    <property type="evidence" value="ECO:0007669"/>
    <property type="project" value="TreeGrafter"/>
</dbReference>
<evidence type="ECO:0000256" key="3">
    <source>
        <dbReference type="ARBA" id="ARBA00023273"/>
    </source>
</evidence>
<comment type="subcellular location">
    <subcellularLocation>
        <location evidence="1">Cell projection</location>
        <location evidence="1">Cilium</location>
    </subcellularLocation>
</comment>
<evidence type="ECO:0000313" key="7">
    <source>
        <dbReference type="Ensembl" id="ENSLBEP00000015011.1"/>
    </source>
</evidence>
<feature type="compositionally biased region" description="Acidic residues" evidence="5">
    <location>
        <begin position="134"/>
        <end position="146"/>
    </location>
</feature>
<dbReference type="STRING" id="56723.ENSLBEP00000015011"/>
<dbReference type="Ensembl" id="ENSLBET00000015920.1">
    <property type="protein sequence ID" value="ENSLBEP00000015011.1"/>
    <property type="gene ID" value="ENSLBEG00000011707.1"/>
</dbReference>
<dbReference type="PANTHER" id="PTHR15654:SF1">
    <property type="entry name" value="COILED-COIL DOMAIN-CONTAINING PROTEIN 96"/>
    <property type="match status" value="1"/>
</dbReference>
<protein>
    <submittedName>
        <fullName evidence="7">Cilia and flagella associated protein 184</fullName>
    </submittedName>
</protein>
<feature type="coiled-coil region" evidence="4">
    <location>
        <begin position="295"/>
        <end position="350"/>
    </location>
</feature>
<dbReference type="GeneTree" id="ENSGT00940000154521"/>